<evidence type="ECO:0000313" key="2">
    <source>
        <dbReference type="Proteomes" id="UP000077066"/>
    </source>
</evidence>
<keyword evidence="2" id="KW-1185">Reference proteome</keyword>
<dbReference type="EMBL" id="LWMT01000210">
    <property type="protein sequence ID" value="KZX13262.1"/>
    <property type="molecule type" value="Genomic_DNA"/>
</dbReference>
<dbReference type="PATRIC" id="fig|55758.3.peg.1209"/>
<sequence length="91" mass="10512">MFKKVGPTYVKVTTKYVLTTGRCSCGKTGSYKYYTSKFKNYCPYSKKTGVLKFEQNPTCPEGMWVCTRCDADFCLVTGKEHVKYRAKYLKK</sequence>
<dbReference type="OrthoDB" id="81943at2157"/>
<protein>
    <submittedName>
        <fullName evidence="1">Uncharacterized protein</fullName>
    </submittedName>
</protein>
<reference evidence="1 2" key="1">
    <citation type="submission" date="2016-04" db="EMBL/GenBank/DDBJ databases">
        <title>Genome sequence of Methanobrevibacter filiformis DSM 11501.</title>
        <authorList>
            <person name="Poehlein A."/>
            <person name="Seedorf H."/>
            <person name="Daniel R."/>
        </authorList>
    </citation>
    <scope>NUCLEOTIDE SEQUENCE [LARGE SCALE GENOMIC DNA]</scope>
    <source>
        <strain evidence="1 2">DSM 11501</strain>
    </source>
</reference>
<evidence type="ECO:0000313" key="1">
    <source>
        <dbReference type="EMBL" id="KZX13262.1"/>
    </source>
</evidence>
<name>A0A166BF46_9EURY</name>
<dbReference type="RefSeq" id="WP_066972230.1">
    <property type="nucleotide sequence ID" value="NZ_LWMT01000210.1"/>
</dbReference>
<accession>A0A166BF46</accession>
<organism evidence="1 2">
    <name type="scientific">Methanobrevibacter filiformis</name>
    <dbReference type="NCBI Taxonomy" id="55758"/>
    <lineage>
        <taxon>Archaea</taxon>
        <taxon>Methanobacteriati</taxon>
        <taxon>Methanobacteriota</taxon>
        <taxon>Methanomada group</taxon>
        <taxon>Methanobacteria</taxon>
        <taxon>Methanobacteriales</taxon>
        <taxon>Methanobacteriaceae</taxon>
        <taxon>Methanobrevibacter</taxon>
    </lineage>
</organism>
<dbReference type="AlphaFoldDB" id="A0A166BF46"/>
<dbReference type="Proteomes" id="UP000077066">
    <property type="component" value="Unassembled WGS sequence"/>
</dbReference>
<comment type="caution">
    <text evidence="1">The sequence shown here is derived from an EMBL/GenBank/DDBJ whole genome shotgun (WGS) entry which is preliminary data.</text>
</comment>
<gene>
    <name evidence="1" type="ORF">MBFIL_10550</name>
</gene>
<proteinExistence type="predicted"/>